<dbReference type="HAMAP" id="MF_00442">
    <property type="entry name" value="Helicase_Hel308"/>
    <property type="match status" value="1"/>
</dbReference>
<keyword evidence="5 10" id="KW-0067">ATP-binding</keyword>
<accession>E3GYV2</accession>
<keyword evidence="3 10" id="KW-0378">Hydrolase</keyword>
<dbReference type="HOGENOM" id="CLU_006553_3_0_2"/>
<proteinExistence type="inferred from homology"/>
<dbReference type="GO" id="GO:0003677">
    <property type="term" value="F:DNA binding"/>
    <property type="evidence" value="ECO:0007669"/>
    <property type="project" value="UniProtKB-UniRule"/>
</dbReference>
<dbReference type="SUPFAM" id="SSF52540">
    <property type="entry name" value="P-loop containing nucleoside triphosphate hydrolases"/>
    <property type="match status" value="1"/>
</dbReference>
<dbReference type="PROSITE" id="PS51194">
    <property type="entry name" value="HELICASE_CTER"/>
    <property type="match status" value="1"/>
</dbReference>
<evidence type="ECO:0000313" key="13">
    <source>
        <dbReference type="EMBL" id="ADP77484.1"/>
    </source>
</evidence>
<evidence type="ECO:0000313" key="14">
    <source>
        <dbReference type="Proteomes" id="UP000002315"/>
    </source>
</evidence>
<dbReference type="CDD" id="cd18795">
    <property type="entry name" value="SF2_C_Ski2"/>
    <property type="match status" value="1"/>
</dbReference>
<comment type="catalytic activity">
    <reaction evidence="10">
        <text>ATP + H2O = ADP + phosphate + H(+)</text>
        <dbReference type="Rhea" id="RHEA:13065"/>
        <dbReference type="ChEBI" id="CHEBI:15377"/>
        <dbReference type="ChEBI" id="CHEBI:15378"/>
        <dbReference type="ChEBI" id="CHEBI:30616"/>
        <dbReference type="ChEBI" id="CHEBI:43474"/>
        <dbReference type="ChEBI" id="CHEBI:456216"/>
        <dbReference type="EC" id="5.6.2.4"/>
    </reaction>
</comment>
<dbReference type="InterPro" id="IPR027417">
    <property type="entry name" value="P-loop_NTPase"/>
</dbReference>
<keyword evidence="8 10" id="KW-0413">Isomerase</keyword>
<dbReference type="PROSITE" id="PS51192">
    <property type="entry name" value="HELICASE_ATP_BIND_1"/>
    <property type="match status" value="1"/>
</dbReference>
<sequence>MKNILKILKNCYPYLKDFNPAQKAALKSGFLEKDKNYVIAMPTASGKTLLGILAALKVINNGGKVIYLVPLISLQNEKLQEFKKLENHAKIKIGRDPRYSDLSVMIYESFDILTRTYPEILSDVDLLVVDEFHMLGDYSRGPILECAITKAKKLNPGIRIIALSATLKNMHEIAKWLDAEVFEHDYRPVPLHKDVLVVENHNVRNKNDLVFKLLKKSRQMLVFVSTRRFTESLANYVAKKLQNREKFEKIAKKILEVPKSKGSPPTPTCKKLAKCVKKGVAFHHAGLFNEQRSIIEEEFKKGNLLMITATPTLMYGVNLPSQVVVIRDYKRWTPTGIQNIPIFDYEQMSGRAGRPQYDKKGYSYLIAKTNEEAEKLYEYYIEGDIEETRSQLLDNKDSLCKQIIGQIASGCRDINDIIEFFSDTFCGYQIKKFSYDALEYEIEDALDFLLDSDLIKMTSAGFKITKLGELASKSNYSVETVVKLKEFVENTADLNINNLIYELSQTPDLPLISFKNYNYKDRVKEKLLENEIFVWDVGNREATAASLIEWVNEKTEYEIENFFGVYGGSVRRAAYEASKLSKFLKDICEAINIYKYSHDLEKYSARLYYGVKEDILHLVVRVKGLGRRRARKIFNMFGDDIASVSEKELQKVEGIGPKLASAIKKAFR</sequence>
<evidence type="ECO:0000256" key="1">
    <source>
        <dbReference type="ARBA" id="ARBA00022741"/>
    </source>
</evidence>
<dbReference type="InterPro" id="IPR014001">
    <property type="entry name" value="Helicase_ATP-bd"/>
</dbReference>
<dbReference type="STRING" id="523846.Mfer_0685"/>
<dbReference type="Gene3D" id="3.40.50.300">
    <property type="entry name" value="P-loop containing nucleotide triphosphate hydrolases"/>
    <property type="match status" value="2"/>
</dbReference>
<reference evidence="13 14" key="1">
    <citation type="journal article" date="2010" name="Stand. Genomic Sci.">
        <title>Complete genome sequence of Methanothermus fervidus type strain (V24S).</title>
        <authorList>
            <person name="Anderson I."/>
            <person name="Djao O.D."/>
            <person name="Misra M."/>
            <person name="Chertkov O."/>
            <person name="Nolan M."/>
            <person name="Lucas S."/>
            <person name="Lapidus A."/>
            <person name="Del Rio T.G."/>
            <person name="Tice H."/>
            <person name="Cheng J.F."/>
            <person name="Tapia R."/>
            <person name="Han C."/>
            <person name="Goodwin L."/>
            <person name="Pitluck S."/>
            <person name="Liolios K."/>
            <person name="Ivanova N."/>
            <person name="Mavromatis K."/>
            <person name="Mikhailova N."/>
            <person name="Pati A."/>
            <person name="Brambilla E."/>
            <person name="Chen A."/>
            <person name="Palaniappan K."/>
            <person name="Land M."/>
            <person name="Hauser L."/>
            <person name="Chang Y.J."/>
            <person name="Jeffries C.D."/>
            <person name="Sikorski J."/>
            <person name="Spring S."/>
            <person name="Rohde M."/>
            <person name="Eichinger K."/>
            <person name="Huber H."/>
            <person name="Wirth R."/>
            <person name="Goker M."/>
            <person name="Detter J.C."/>
            <person name="Woyke T."/>
            <person name="Bristow J."/>
            <person name="Eisen J.A."/>
            <person name="Markowitz V."/>
            <person name="Hugenholtz P."/>
            <person name="Klenk H.P."/>
            <person name="Kyrpides N.C."/>
        </authorList>
    </citation>
    <scope>NUCLEOTIDE SEQUENCE [LARGE SCALE GENOMIC DNA]</scope>
    <source>
        <strain evidence="14">ATCC 43054 / DSM 2088 / JCM 10308 / V24 S</strain>
    </source>
</reference>
<dbReference type="InterPro" id="IPR036390">
    <property type="entry name" value="WH_DNA-bd_sf"/>
</dbReference>
<evidence type="ECO:0000256" key="9">
    <source>
        <dbReference type="ARBA" id="ARBA00034617"/>
    </source>
</evidence>
<evidence type="ECO:0000259" key="11">
    <source>
        <dbReference type="PROSITE" id="PS51192"/>
    </source>
</evidence>
<dbReference type="InterPro" id="IPR011545">
    <property type="entry name" value="DEAD/DEAH_box_helicase_dom"/>
</dbReference>
<gene>
    <name evidence="10" type="primary">hel308</name>
    <name evidence="13" type="ordered locus">Mfer_0685</name>
</gene>
<dbReference type="OrthoDB" id="371946at2157"/>
<comment type="similarity">
    <text evidence="10">Belongs to the helicase family. Hel308 subfamily.</text>
</comment>
<dbReference type="EC" id="5.6.2.4" evidence="10"/>
<dbReference type="PANTHER" id="PTHR47961">
    <property type="entry name" value="DNA POLYMERASE THETA, PUTATIVE (AFU_ORTHOLOGUE AFUA_1G05260)-RELATED"/>
    <property type="match status" value="1"/>
</dbReference>
<dbReference type="KEGG" id="mfv:Mfer_0685"/>
<evidence type="ECO:0000256" key="7">
    <source>
        <dbReference type="ARBA" id="ARBA00023204"/>
    </source>
</evidence>
<dbReference type="SUPFAM" id="SSF158702">
    <property type="entry name" value="Sec63 N-terminal domain-like"/>
    <property type="match status" value="1"/>
</dbReference>
<dbReference type="Pfam" id="PF21280">
    <property type="entry name" value="Helicase_dom4_arc"/>
    <property type="match status" value="1"/>
</dbReference>
<feature type="binding site" evidence="10">
    <location>
        <position position="22"/>
    </location>
    <ligand>
        <name>ATP</name>
        <dbReference type="ChEBI" id="CHEBI:30616"/>
    </ligand>
</feature>
<evidence type="ECO:0000256" key="5">
    <source>
        <dbReference type="ARBA" id="ARBA00022840"/>
    </source>
</evidence>
<comment type="catalytic activity">
    <reaction evidence="9 10">
        <text>Couples ATP hydrolysis with the unwinding of duplex DNA by translocating in the 3'-5' direction.</text>
        <dbReference type="EC" id="5.6.2.4"/>
    </reaction>
</comment>
<dbReference type="Pfam" id="PF14520">
    <property type="entry name" value="HHH_5"/>
    <property type="match status" value="1"/>
</dbReference>
<dbReference type="InterPro" id="IPR003583">
    <property type="entry name" value="Hlx-hairpin-Hlx_DNA-bd_motif"/>
</dbReference>
<keyword evidence="7 10" id="KW-0234">DNA repair</keyword>
<evidence type="ECO:0000256" key="3">
    <source>
        <dbReference type="ARBA" id="ARBA00022801"/>
    </source>
</evidence>
<feature type="domain" description="Helicase ATP-binding" evidence="11">
    <location>
        <begin position="28"/>
        <end position="185"/>
    </location>
</feature>
<dbReference type="InterPro" id="IPR050474">
    <property type="entry name" value="Hel308_SKI2-like"/>
</dbReference>
<dbReference type="GO" id="GO:0016887">
    <property type="term" value="F:ATP hydrolysis activity"/>
    <property type="evidence" value="ECO:0007669"/>
    <property type="project" value="RHEA"/>
</dbReference>
<dbReference type="SUPFAM" id="SSF46785">
    <property type="entry name" value="Winged helix' DNA-binding domain"/>
    <property type="match status" value="1"/>
</dbReference>
<dbReference type="Pfam" id="PF00271">
    <property type="entry name" value="Helicase_C"/>
    <property type="match status" value="1"/>
</dbReference>
<dbReference type="Gene3D" id="1.10.3380.30">
    <property type="match status" value="1"/>
</dbReference>
<comment type="subunit">
    <text evidence="10">Monomer.</text>
</comment>
<dbReference type="InterPro" id="IPR048772">
    <property type="entry name" value="Hel308-like_dom4"/>
</dbReference>
<dbReference type="GO" id="GO:0006281">
    <property type="term" value="P:DNA repair"/>
    <property type="evidence" value="ECO:0007669"/>
    <property type="project" value="UniProtKB-UniRule"/>
</dbReference>
<comment type="function">
    <text evidence="10">DNA-dependent ATPase and 3'-5' DNA helicase that may be involved in repair of stalled replication forks.</text>
</comment>
<dbReference type="SMART" id="SM00490">
    <property type="entry name" value="HELICc"/>
    <property type="match status" value="1"/>
</dbReference>
<dbReference type="SMART" id="SM00278">
    <property type="entry name" value="HhH1"/>
    <property type="match status" value="2"/>
</dbReference>
<dbReference type="Gene3D" id="1.10.150.20">
    <property type="entry name" value="5' to 3' exonuclease, C-terminal subdomain"/>
    <property type="match status" value="1"/>
</dbReference>
<organism evidence="13 14">
    <name type="scientific">Methanothermus fervidus (strain ATCC 43054 / DSM 2088 / JCM 10308 / V24 S)</name>
    <dbReference type="NCBI Taxonomy" id="523846"/>
    <lineage>
        <taxon>Archaea</taxon>
        <taxon>Methanobacteriati</taxon>
        <taxon>Methanobacteriota</taxon>
        <taxon>Methanomada group</taxon>
        <taxon>Methanobacteria</taxon>
        <taxon>Methanobacteriales</taxon>
        <taxon>Methanothermaceae</taxon>
        <taxon>Methanothermus</taxon>
    </lineage>
</organism>
<dbReference type="GO" id="GO:0005524">
    <property type="term" value="F:ATP binding"/>
    <property type="evidence" value="ECO:0007669"/>
    <property type="project" value="UniProtKB-UniRule"/>
</dbReference>
<evidence type="ECO:0000256" key="10">
    <source>
        <dbReference type="HAMAP-Rule" id="MF_00442"/>
    </source>
</evidence>
<keyword evidence="6 10" id="KW-0238">DNA-binding</keyword>
<dbReference type="Pfam" id="PF00270">
    <property type="entry name" value="DEAD"/>
    <property type="match status" value="1"/>
</dbReference>
<dbReference type="InterPro" id="IPR022965">
    <property type="entry name" value="Helicase_Hel308"/>
</dbReference>
<dbReference type="PANTHER" id="PTHR47961:SF10">
    <property type="entry name" value="ATP-DEPENDENT DNA HELICASE HEL308"/>
    <property type="match status" value="1"/>
</dbReference>
<keyword evidence="4 10" id="KW-0347">Helicase</keyword>
<dbReference type="AlphaFoldDB" id="E3GYV2"/>
<dbReference type="Proteomes" id="UP000002315">
    <property type="component" value="Chromosome"/>
</dbReference>
<protein>
    <recommendedName>
        <fullName evidence="10">ATP-dependent DNA helicase Hel308</fullName>
        <ecNumber evidence="10">5.6.2.4</ecNumber>
    </recommendedName>
    <alternativeName>
        <fullName evidence="10">DNA 3'-5' helicase Hel308</fullName>
    </alternativeName>
</protein>
<keyword evidence="2 10" id="KW-0227">DNA damage</keyword>
<feature type="domain" description="Helicase C-terminal" evidence="12">
    <location>
        <begin position="205"/>
        <end position="396"/>
    </location>
</feature>
<evidence type="ECO:0000259" key="12">
    <source>
        <dbReference type="PROSITE" id="PS51194"/>
    </source>
</evidence>
<name>E3GYV2_METFV</name>
<evidence type="ECO:0000256" key="8">
    <source>
        <dbReference type="ARBA" id="ARBA00023235"/>
    </source>
</evidence>
<dbReference type="SMART" id="SM00487">
    <property type="entry name" value="DEXDc"/>
    <property type="match status" value="1"/>
</dbReference>
<evidence type="ECO:0000256" key="2">
    <source>
        <dbReference type="ARBA" id="ARBA00022763"/>
    </source>
</evidence>
<dbReference type="EMBL" id="CP002278">
    <property type="protein sequence ID" value="ADP77484.1"/>
    <property type="molecule type" value="Genomic_DNA"/>
</dbReference>
<evidence type="ECO:0000256" key="4">
    <source>
        <dbReference type="ARBA" id="ARBA00022806"/>
    </source>
</evidence>
<evidence type="ECO:0000256" key="6">
    <source>
        <dbReference type="ARBA" id="ARBA00023125"/>
    </source>
</evidence>
<keyword evidence="1 10" id="KW-0547">Nucleotide-binding</keyword>
<keyword evidence="14" id="KW-1185">Reference proteome</keyword>
<dbReference type="InterPro" id="IPR001650">
    <property type="entry name" value="Helicase_C-like"/>
</dbReference>
<dbReference type="GO" id="GO:0043138">
    <property type="term" value="F:3'-5' DNA helicase activity"/>
    <property type="evidence" value="ECO:0007669"/>
    <property type="project" value="UniProtKB-UniRule"/>
</dbReference>